<dbReference type="Pfam" id="PF03932">
    <property type="entry name" value="CutC"/>
    <property type="match status" value="1"/>
</dbReference>
<evidence type="ECO:0000256" key="1">
    <source>
        <dbReference type="ARBA" id="ARBA00007768"/>
    </source>
</evidence>
<feature type="compositionally biased region" description="Polar residues" evidence="3">
    <location>
        <begin position="298"/>
        <end position="309"/>
    </location>
</feature>
<organism evidence="4 5">
    <name type="scientific">Chrysophaeum taylorii</name>
    <dbReference type="NCBI Taxonomy" id="2483200"/>
    <lineage>
        <taxon>Eukaryota</taxon>
        <taxon>Sar</taxon>
        <taxon>Stramenopiles</taxon>
        <taxon>Ochrophyta</taxon>
        <taxon>Pelagophyceae</taxon>
        <taxon>Pelagomonadales</taxon>
        <taxon>Pelagomonadaceae</taxon>
        <taxon>Chrysophaeum</taxon>
    </lineage>
</organism>
<dbReference type="InterPro" id="IPR005627">
    <property type="entry name" value="CutC-like"/>
</dbReference>
<dbReference type="Proteomes" id="UP001230188">
    <property type="component" value="Unassembled WGS sequence"/>
</dbReference>
<dbReference type="PANTHER" id="PTHR12598">
    <property type="entry name" value="COPPER HOMEOSTASIS PROTEIN CUTC"/>
    <property type="match status" value="1"/>
</dbReference>
<dbReference type="InterPro" id="IPR036822">
    <property type="entry name" value="CutC-like_dom_sf"/>
</dbReference>
<protein>
    <recommendedName>
        <fullName evidence="2">Copper homeostasis protein cutC homolog</fullName>
    </recommendedName>
</protein>
<name>A0AAD7XME5_9STRA</name>
<dbReference type="Gene3D" id="3.20.20.380">
    <property type="entry name" value="Copper homeostasis (CutC) domain"/>
    <property type="match status" value="1"/>
</dbReference>
<dbReference type="EMBL" id="JAQMWT010000337">
    <property type="protein sequence ID" value="KAJ8604217.1"/>
    <property type="molecule type" value="Genomic_DNA"/>
</dbReference>
<feature type="compositionally biased region" description="Polar residues" evidence="3">
    <location>
        <begin position="337"/>
        <end position="347"/>
    </location>
</feature>
<dbReference type="PANTHER" id="PTHR12598:SF0">
    <property type="entry name" value="COPPER HOMEOSTASIS PROTEIN CUTC HOMOLOG"/>
    <property type="match status" value="1"/>
</dbReference>
<dbReference type="GO" id="GO:0005507">
    <property type="term" value="F:copper ion binding"/>
    <property type="evidence" value="ECO:0007669"/>
    <property type="project" value="TreeGrafter"/>
</dbReference>
<gene>
    <name evidence="4" type="ORF">CTAYLR_009787</name>
</gene>
<evidence type="ECO:0000313" key="5">
    <source>
        <dbReference type="Proteomes" id="UP001230188"/>
    </source>
</evidence>
<reference evidence="4" key="1">
    <citation type="submission" date="2023-01" db="EMBL/GenBank/DDBJ databases">
        <title>Metagenome sequencing of chrysophaentin producing Chrysophaeum taylorii.</title>
        <authorList>
            <person name="Davison J."/>
            <person name="Bewley C."/>
        </authorList>
    </citation>
    <scope>NUCLEOTIDE SEQUENCE</scope>
    <source>
        <strain evidence="4">NIES-1699</strain>
    </source>
</reference>
<evidence type="ECO:0000256" key="2">
    <source>
        <dbReference type="ARBA" id="ARBA00019014"/>
    </source>
</evidence>
<keyword evidence="5" id="KW-1185">Reference proteome</keyword>
<comment type="similarity">
    <text evidence="1">Belongs to the CutC family.</text>
</comment>
<accession>A0AAD7XME5</accession>
<feature type="region of interest" description="Disordered" evidence="3">
    <location>
        <begin position="276"/>
        <end position="347"/>
    </location>
</feature>
<evidence type="ECO:0000256" key="3">
    <source>
        <dbReference type="SAM" id="MobiDB-lite"/>
    </source>
</evidence>
<proteinExistence type="inferred from homology"/>
<comment type="caution">
    <text evidence="4">The sequence shown here is derived from an EMBL/GenBank/DDBJ whole genome shotgun (WGS) entry which is preliminary data.</text>
</comment>
<dbReference type="SUPFAM" id="SSF110395">
    <property type="entry name" value="CutC-like"/>
    <property type="match status" value="1"/>
</dbReference>
<sequence length="347" mass="36742">MAVSPSEEEKEACWKRMDRERVEERAVTFANTVAGLPPPTSSIFLRPRKRVRLRRTSQGFAPLYRLRGGDAKVEVCVAVATAEAALAAAEGGAGRVDLLPTTGGELKAALTALSRCSTTTSLYAHLASPNPDARDWRLGEWAKVALRVEVQFAKASGAAGVVLGALLPDGSLDADFMEKIVRHARPKEVYFSDDAFRAATPDPDACHAVVNLLCTVGVHGLYVSGGRNADPSSARDAIAHVARVVRGRLVVVAAPSGATVKNALKLALATHVSRVQVRADDDGEASSPRVGGGGNNNSHSPSRGTSPLKTPSRRQRPSSAGDARPNAYSKPRPSSFVGMSNSRSHRR</sequence>
<evidence type="ECO:0000313" key="4">
    <source>
        <dbReference type="EMBL" id="KAJ8604217.1"/>
    </source>
</evidence>
<dbReference type="AlphaFoldDB" id="A0AAD7XME5"/>